<evidence type="ECO:0000313" key="3">
    <source>
        <dbReference type="MGI" id="MGI:1914897"/>
    </source>
</evidence>
<name>Q8CBL2_MOUSE</name>
<proteinExistence type="evidence at transcript level"/>
<feature type="region of interest" description="Disordered" evidence="1">
    <location>
        <begin position="1"/>
        <end position="36"/>
    </location>
</feature>
<gene>
    <name evidence="3" type="primary">4930523C07Rik</name>
</gene>
<reference evidence="2" key="6">
    <citation type="journal article" date="2002" name="Nature">
        <title>Analysis of the mouse transcriptome based on functional annotation of 60,770 full-length cDNAs.</title>
        <authorList>
            <consortium name="The FANTOM Consortium and the RIKEN Genome Exploration Research Group Phase I and II Team"/>
        </authorList>
    </citation>
    <scope>NUCLEOTIDE SEQUENCE</scope>
    <source>
        <strain evidence="2">C57BL/6J</strain>
        <tissue evidence="2">Cerebellum</tissue>
    </source>
</reference>
<protein>
    <submittedName>
        <fullName evidence="2">Uncharacterized protein</fullName>
    </submittedName>
</protein>
<reference evidence="2" key="4">
    <citation type="journal article" date="2001" name="Nature">
        <title>Functional annotation of a full-length mouse cDNA collection.</title>
        <authorList>
            <consortium name="The RIKEN Genome Exploration Research Group Phase II Team and the FANTOM Consortium"/>
        </authorList>
    </citation>
    <scope>NUCLEOTIDE SEQUENCE</scope>
    <source>
        <strain evidence="2">C57BL/6J</strain>
        <tissue evidence="2">Cerebellum</tissue>
    </source>
</reference>
<dbReference type="AGR" id="MGI:1914897"/>
<feature type="compositionally biased region" description="Polar residues" evidence="1">
    <location>
        <begin position="23"/>
        <end position="36"/>
    </location>
</feature>
<dbReference type="EMBL" id="AK035814">
    <property type="protein sequence ID" value="BAC29196.1"/>
    <property type="molecule type" value="mRNA"/>
</dbReference>
<evidence type="ECO:0000313" key="2">
    <source>
        <dbReference type="EMBL" id="BAC29196.1"/>
    </source>
</evidence>
<reference evidence="2" key="3">
    <citation type="journal article" date="2000" name="Genome Res.">
        <title>RIKEN integrated sequence analysis (RISA) system--384-format sequencing pipeline with 384 multicapillary sequencer.</title>
        <authorList>
            <person name="Shibata K."/>
            <person name="Itoh M."/>
            <person name="Aizawa K."/>
            <person name="Nagaoka S."/>
            <person name="Sasaki N."/>
            <person name="Carninci P."/>
            <person name="Konno H."/>
            <person name="Akiyama J."/>
            <person name="Nishi K."/>
            <person name="Kitsunai T."/>
            <person name="Tashiro H."/>
            <person name="Itoh M."/>
            <person name="Sumi N."/>
            <person name="Ishii Y."/>
            <person name="Nakamura S."/>
            <person name="Hazama M."/>
            <person name="Nishine T."/>
            <person name="Harada A."/>
            <person name="Yamamoto R."/>
            <person name="Matsumoto H."/>
            <person name="Sakaguchi S."/>
            <person name="Ikegami T."/>
            <person name="Kashiwagi K."/>
            <person name="Fujiwake S."/>
            <person name="Inoue K."/>
            <person name="Togawa Y."/>
            <person name="Izawa M."/>
            <person name="Ohara E."/>
            <person name="Watahiki M."/>
            <person name="Yoneda Y."/>
            <person name="Ishikawa T."/>
            <person name="Ozawa K."/>
            <person name="Tanaka T."/>
            <person name="Matsuura S."/>
            <person name="Kawai J."/>
            <person name="Okazaki Y."/>
            <person name="Muramatsu M."/>
            <person name="Inoue Y."/>
            <person name="Kira A."/>
            <person name="Hayashizaki Y."/>
        </authorList>
    </citation>
    <scope>NUCLEOTIDE SEQUENCE</scope>
    <source>
        <strain evidence="2">C57BL/6J</strain>
        <tissue evidence="2">Cerebellum</tissue>
    </source>
</reference>
<reference evidence="2" key="7">
    <citation type="journal article" date="2005" name="Science">
        <title>The Transcriptional Landscape of the Mammalian Genome.</title>
        <authorList>
            <consortium name="The FANTOM Consortium"/>
            <consortium name="Riken Genome Exploration Research Group and Genome Science Group (Genome Network Project Core Group)"/>
        </authorList>
    </citation>
    <scope>NUCLEOTIDE SEQUENCE</scope>
    <source>
        <strain evidence="2">C57BL/6J</strain>
        <tissue evidence="2">Cerebellum</tissue>
    </source>
</reference>
<dbReference type="AlphaFoldDB" id="Q8CBL2"/>
<reference evidence="2" key="2">
    <citation type="journal article" date="2000" name="Genome Res.">
        <title>Normalization and subtraction of cap-trapper-selected cDNAs to prepare full-length cDNA libraries for rapid discovery of new genes.</title>
        <authorList>
            <person name="Carninci P."/>
            <person name="Shibata Y."/>
            <person name="Hayatsu N."/>
            <person name="Sugahara Y."/>
            <person name="Shibata K."/>
            <person name="Itoh M."/>
            <person name="Konno H."/>
            <person name="Okazaki Y."/>
            <person name="Muramatsu M."/>
            <person name="Hayashizaki Y."/>
        </authorList>
    </citation>
    <scope>NUCLEOTIDE SEQUENCE</scope>
    <source>
        <strain evidence="2">C57BL/6J</strain>
        <tissue evidence="2">Cerebellum</tissue>
    </source>
</reference>
<evidence type="ECO:0000256" key="1">
    <source>
        <dbReference type="SAM" id="MobiDB-lite"/>
    </source>
</evidence>
<sequence>MKTSGSLLSPSSSRWRRDHHCLSSEQGGSVSSPWSRASFQPQRLGGAFNVMHSLPQITQPRDKFQTTHPNGWGRRVDNSYSVLAAMCPVSVPQAWTAVSGILQHKSTESMYICILDGFQLCLYHMYAHLDNRYMGQDILFITQPCNIYFCSNIYTCRNVL</sequence>
<reference evidence="2" key="5">
    <citation type="submission" date="2001-07" db="EMBL/GenBank/DDBJ databases">
        <authorList>
            <person name="Adachi J."/>
            <person name="Aizawa K."/>
            <person name="Akimura T."/>
            <person name="Arakawa T."/>
            <person name="Bono H."/>
            <person name="Carninci P."/>
            <person name="Fukuda S."/>
            <person name="Furuno M."/>
            <person name="Hanagaki T."/>
            <person name="Hara A."/>
            <person name="Hashizume W."/>
            <person name="Hayashida K."/>
            <person name="Hayatsu N."/>
            <person name="Hiramoto K."/>
            <person name="Hiraoka T."/>
            <person name="Hirozane T."/>
            <person name="Hori F."/>
            <person name="Imotani K."/>
            <person name="Ishii Y."/>
            <person name="Itoh M."/>
            <person name="Kagawa I."/>
            <person name="Kasukawa T."/>
            <person name="Katoh H."/>
            <person name="Kawai J."/>
            <person name="Kojima Y."/>
            <person name="Kondo S."/>
            <person name="Konno H."/>
            <person name="Kouda M."/>
            <person name="Koya S."/>
            <person name="Kurihara C."/>
            <person name="Matsuyama T."/>
            <person name="Miyazaki A."/>
            <person name="Murata M."/>
            <person name="Nakamura M."/>
            <person name="Nishi K."/>
            <person name="Nomura K."/>
            <person name="Numazaki R."/>
            <person name="Ohno M."/>
            <person name="Ohsato N."/>
            <person name="Okazaki Y."/>
            <person name="Saito R."/>
            <person name="Saitoh H."/>
            <person name="Sakai C."/>
            <person name="Sakai K."/>
            <person name="Sakazume N."/>
            <person name="Sano H."/>
            <person name="Sasaki D."/>
            <person name="Shibata K."/>
            <person name="Shinagawa A."/>
            <person name="Shiraki T."/>
            <person name="Sogabe Y."/>
            <person name="Tagami M."/>
            <person name="Tagawa A."/>
            <person name="Takahashi F."/>
            <person name="Takaku-Akahira S."/>
            <person name="Takeda Y."/>
            <person name="Tanaka T."/>
            <person name="Tomaru A."/>
            <person name="Toya T."/>
            <person name="Yasunishi A."/>
            <person name="Muramatsu M."/>
            <person name="Hayashizaki Y."/>
        </authorList>
    </citation>
    <scope>NUCLEOTIDE SEQUENCE</scope>
    <source>
        <strain evidence="2">C57BL/6J</strain>
        <tissue evidence="2">Cerebellum</tissue>
    </source>
</reference>
<feature type="compositionally biased region" description="Low complexity" evidence="1">
    <location>
        <begin position="1"/>
        <end position="13"/>
    </location>
</feature>
<dbReference type="MGI" id="MGI:1914897">
    <property type="gene designation" value="4930523C07Rik"/>
</dbReference>
<reference evidence="2" key="1">
    <citation type="journal article" date="1999" name="Methods Enzymol.">
        <title>High-efficiency full-length cDNA cloning.</title>
        <authorList>
            <person name="Carninci P."/>
            <person name="Hayashizaki Y."/>
        </authorList>
    </citation>
    <scope>NUCLEOTIDE SEQUENCE</scope>
    <source>
        <strain evidence="2">C57BL/6J</strain>
        <tissue evidence="2">Cerebellum</tissue>
    </source>
</reference>
<accession>Q8CBL2</accession>
<reference evidence="2" key="8">
    <citation type="journal article" date="2005" name="Science">
        <title>Antisense Transcription in the Mammalian Transcriptome.</title>
        <authorList>
            <consortium name="RIKEN Genome Exploration Research Group and Genome Science Group (Genome Network Project Core Group) and the FANTOM Consortium"/>
        </authorList>
    </citation>
    <scope>NUCLEOTIDE SEQUENCE</scope>
    <source>
        <strain evidence="2">C57BL/6J</strain>
        <tissue evidence="2">Cerebellum</tissue>
    </source>
</reference>
<organism evidence="2">
    <name type="scientific">Mus musculus</name>
    <name type="common">Mouse</name>
    <dbReference type="NCBI Taxonomy" id="10090"/>
    <lineage>
        <taxon>Eukaryota</taxon>
        <taxon>Metazoa</taxon>
        <taxon>Chordata</taxon>
        <taxon>Craniata</taxon>
        <taxon>Vertebrata</taxon>
        <taxon>Euteleostomi</taxon>
        <taxon>Mammalia</taxon>
        <taxon>Eutheria</taxon>
        <taxon>Euarchontoglires</taxon>
        <taxon>Glires</taxon>
        <taxon>Rodentia</taxon>
        <taxon>Myomorpha</taxon>
        <taxon>Muroidea</taxon>
        <taxon>Muridae</taxon>
        <taxon>Murinae</taxon>
        <taxon>Mus</taxon>
        <taxon>Mus</taxon>
    </lineage>
</organism>